<proteinExistence type="predicted"/>
<dbReference type="EMBL" id="HACG01035754">
    <property type="protein sequence ID" value="CEK82619.1"/>
    <property type="molecule type" value="Transcribed_RNA"/>
</dbReference>
<name>A0A0B7ANK2_9EUPU</name>
<dbReference type="AlphaFoldDB" id="A0A0B7ANK2"/>
<organism evidence="1">
    <name type="scientific">Arion vulgaris</name>
    <dbReference type="NCBI Taxonomy" id="1028688"/>
    <lineage>
        <taxon>Eukaryota</taxon>
        <taxon>Metazoa</taxon>
        <taxon>Spiralia</taxon>
        <taxon>Lophotrochozoa</taxon>
        <taxon>Mollusca</taxon>
        <taxon>Gastropoda</taxon>
        <taxon>Heterobranchia</taxon>
        <taxon>Euthyneura</taxon>
        <taxon>Panpulmonata</taxon>
        <taxon>Eupulmonata</taxon>
        <taxon>Stylommatophora</taxon>
        <taxon>Helicina</taxon>
        <taxon>Arionoidea</taxon>
        <taxon>Arionidae</taxon>
        <taxon>Arion</taxon>
    </lineage>
</organism>
<evidence type="ECO:0000313" key="1">
    <source>
        <dbReference type="EMBL" id="CEK82619.1"/>
    </source>
</evidence>
<protein>
    <submittedName>
        <fullName evidence="1">Uncharacterized protein</fullName>
    </submittedName>
</protein>
<sequence>MYQLIKLQVHPLLMRKIAATLFKWKVVLRCAGWLSELVTVRSEQQLDGRGRKLTLADDILVYRKGKHMYTCCETAKHLYGLSL</sequence>
<gene>
    <name evidence="1" type="primary">ORF132544</name>
</gene>
<accession>A0A0B7ANK2</accession>
<reference evidence="1" key="1">
    <citation type="submission" date="2014-12" db="EMBL/GenBank/DDBJ databases">
        <title>Insight into the proteome of Arion vulgaris.</title>
        <authorList>
            <person name="Aradska J."/>
            <person name="Bulat T."/>
            <person name="Smidak R."/>
            <person name="Sarate P."/>
            <person name="Gangsoo J."/>
            <person name="Sialana F."/>
            <person name="Bilban M."/>
            <person name="Lubec G."/>
        </authorList>
    </citation>
    <scope>NUCLEOTIDE SEQUENCE</scope>
    <source>
        <tissue evidence="1">Skin</tissue>
    </source>
</reference>